<reference evidence="8 9" key="1">
    <citation type="submission" date="2008-07" db="EMBL/GenBank/DDBJ databases">
        <title>Complete sequence of Geobacter bemidjiensis BEM.</title>
        <authorList>
            <consortium name="US DOE Joint Genome Institute"/>
            <person name="Lucas S."/>
            <person name="Copeland A."/>
            <person name="Lapidus A."/>
            <person name="Glavina del Rio T."/>
            <person name="Dalin E."/>
            <person name="Tice H."/>
            <person name="Bruce D."/>
            <person name="Goodwin L."/>
            <person name="Pitluck S."/>
            <person name="Kiss H."/>
            <person name="Brettin T."/>
            <person name="Detter J.C."/>
            <person name="Han C."/>
            <person name="Kuske C.R."/>
            <person name="Schmutz J."/>
            <person name="Larimer F."/>
            <person name="Land M."/>
            <person name="Hauser L."/>
            <person name="Kyrpides N."/>
            <person name="Lykidis A."/>
            <person name="Lovley D."/>
            <person name="Richardson P."/>
        </authorList>
    </citation>
    <scope>NUCLEOTIDE SEQUENCE [LARGE SCALE GENOMIC DNA]</scope>
    <source>
        <strain evidence="9">ATCC BAA-1014 / DSM 16622 / JCM 12645 / Bem</strain>
    </source>
</reference>
<gene>
    <name evidence="8" type="primary">mcp40H-27</name>
    <name evidence="8" type="ordered locus">Gbem_0383</name>
</gene>
<dbReference type="SMART" id="SM00283">
    <property type="entry name" value="MA"/>
    <property type="match status" value="1"/>
</dbReference>
<dbReference type="eggNOG" id="COG0840">
    <property type="taxonomic scope" value="Bacteria"/>
</dbReference>
<dbReference type="Pfam" id="PF11845">
    <property type="entry name" value="Tll0287-like"/>
    <property type="match status" value="1"/>
</dbReference>
<evidence type="ECO:0000313" key="9">
    <source>
        <dbReference type="Proteomes" id="UP000008825"/>
    </source>
</evidence>
<comment type="similarity">
    <text evidence="3">Belongs to the methyl-accepting chemotaxis (MCP) protein family.</text>
</comment>
<dbReference type="PANTHER" id="PTHR32089">
    <property type="entry name" value="METHYL-ACCEPTING CHEMOTAXIS PROTEIN MCPB"/>
    <property type="match status" value="1"/>
</dbReference>
<sequence>MSMLGSGLSTKITICVAVALIVSFVANIAYFSVNTRNEAYEAVKSKARAVLLQAESSRNFMASLRSNKAFNEVELKSAFDDKLKSATDKVAAARETVFFNTIPIIAAMKIAGEHASESGFKLKVPKVQARNKQNEPDSTELVLLDRLQKENLPELFMVDKASNVIRYLRPIKLTGECLVCHGVPSDTLNKDGLDLLGMKAEGWKAGEQHGAYEILDDLGAIETAIRHKLLVSFAITFVITLASILLLIWMTKAVIIRPLRTIVVRMQQVADGDLSSVSEELRNDEVGELSRSIHGAVDKMRTTLTTVLESSCHVATAVGTVYATSEEIAIGADEVAIQASTVATAGEEMAATSCDIASNCQMAAEGARAATGEATEGAEIIRSSIDIMSRIADQVRASANTVASLGNRSDQIGEIVGTIEDIADQTNLLALNAAIEAARAGEQGRGFAVVADEVRALAERTTRATHEISGMIKAIQQETKDAVQAMNEGVREVEQGTAQATHSGEAIERILNLINDLGMQVNQIATAAEEQTATTGEISSNMTRINDIGRSVAGHAHTSALQAGHLNAGAEALLSSLGKFKLNESDRLVLRKAKSAHMIFVGKIRAHLHGAQTVDHNLLPTHLTCAFGKWYQGDGQSSCGQFDLFKKIDAPHAKVHELGKQAIIAHNSGDKAKAGQCCDEMVEASMHLIGILDNLAAQCK</sequence>
<dbReference type="Pfam" id="PF00672">
    <property type="entry name" value="HAMP"/>
    <property type="match status" value="1"/>
</dbReference>
<dbReference type="InterPro" id="IPR025991">
    <property type="entry name" value="Chemoreceptor_zinc-bind_dom"/>
</dbReference>
<keyword evidence="9" id="KW-1185">Reference proteome</keyword>
<comment type="subcellular location">
    <subcellularLocation>
        <location evidence="1">Membrane</location>
    </subcellularLocation>
</comment>
<evidence type="ECO:0000313" key="8">
    <source>
        <dbReference type="EMBL" id="ACH37412.1"/>
    </source>
</evidence>
<keyword evidence="2 4" id="KW-0807">Transducer</keyword>
<keyword evidence="5" id="KW-0472">Membrane</keyword>
<dbReference type="Gene3D" id="1.20.120.30">
    <property type="entry name" value="Aspartate receptor, ligand-binding domain"/>
    <property type="match status" value="1"/>
</dbReference>
<dbReference type="AlphaFoldDB" id="B5EAV3"/>
<dbReference type="EMBL" id="CP001124">
    <property type="protein sequence ID" value="ACH37412.1"/>
    <property type="molecule type" value="Genomic_DNA"/>
</dbReference>
<dbReference type="InterPro" id="IPR003660">
    <property type="entry name" value="HAMP_dom"/>
</dbReference>
<evidence type="ECO:0000259" key="6">
    <source>
        <dbReference type="PROSITE" id="PS50111"/>
    </source>
</evidence>
<dbReference type="PROSITE" id="PS50885">
    <property type="entry name" value="HAMP"/>
    <property type="match status" value="1"/>
</dbReference>
<dbReference type="KEGG" id="gbm:Gbem_0383"/>
<dbReference type="OrthoDB" id="9774644at2"/>
<evidence type="ECO:0000256" key="1">
    <source>
        <dbReference type="ARBA" id="ARBA00004370"/>
    </source>
</evidence>
<dbReference type="RefSeq" id="WP_012528820.1">
    <property type="nucleotide sequence ID" value="NC_011146.1"/>
</dbReference>
<dbReference type="SMART" id="SM00304">
    <property type="entry name" value="HAMP"/>
    <property type="match status" value="1"/>
</dbReference>
<evidence type="ECO:0000256" key="5">
    <source>
        <dbReference type="SAM" id="Phobius"/>
    </source>
</evidence>
<dbReference type="PANTHER" id="PTHR32089:SF112">
    <property type="entry name" value="LYSOZYME-LIKE PROTEIN-RELATED"/>
    <property type="match status" value="1"/>
</dbReference>
<dbReference type="Gene3D" id="1.10.287.950">
    <property type="entry name" value="Methyl-accepting chemotaxis protein"/>
    <property type="match status" value="1"/>
</dbReference>
<dbReference type="CDD" id="cd11386">
    <property type="entry name" value="MCP_signal"/>
    <property type="match status" value="1"/>
</dbReference>
<dbReference type="Proteomes" id="UP000008825">
    <property type="component" value="Chromosome"/>
</dbReference>
<keyword evidence="5" id="KW-0812">Transmembrane</keyword>
<evidence type="ECO:0000256" key="4">
    <source>
        <dbReference type="PROSITE-ProRule" id="PRU00284"/>
    </source>
</evidence>
<dbReference type="CDD" id="cd06225">
    <property type="entry name" value="HAMP"/>
    <property type="match status" value="1"/>
</dbReference>
<dbReference type="GO" id="GO:0016020">
    <property type="term" value="C:membrane"/>
    <property type="evidence" value="ECO:0007669"/>
    <property type="project" value="UniProtKB-SubCell"/>
</dbReference>
<organism evidence="8 9">
    <name type="scientific">Citrifermentans bemidjiense (strain ATCC BAA-1014 / DSM 16622 / JCM 12645 / Bem)</name>
    <name type="common">Geobacter bemidjiensis</name>
    <dbReference type="NCBI Taxonomy" id="404380"/>
    <lineage>
        <taxon>Bacteria</taxon>
        <taxon>Pseudomonadati</taxon>
        <taxon>Thermodesulfobacteriota</taxon>
        <taxon>Desulfuromonadia</taxon>
        <taxon>Geobacterales</taxon>
        <taxon>Geobacteraceae</taxon>
        <taxon>Citrifermentans</taxon>
    </lineage>
</organism>
<evidence type="ECO:0000256" key="3">
    <source>
        <dbReference type="ARBA" id="ARBA00029447"/>
    </source>
</evidence>
<dbReference type="HOGENOM" id="CLU_000445_107_27_7"/>
<feature type="transmembrane region" description="Helical" evidence="5">
    <location>
        <begin position="12"/>
        <end position="33"/>
    </location>
</feature>
<protein>
    <submittedName>
        <fullName evidence="8">Methyl-accepting chemotaxis sensory transducer, class 40H, DUF3365-containing, heme-binding</fullName>
    </submittedName>
</protein>
<feature type="transmembrane region" description="Helical" evidence="5">
    <location>
        <begin position="229"/>
        <end position="250"/>
    </location>
</feature>
<dbReference type="InterPro" id="IPR021796">
    <property type="entry name" value="Tll0287-like_dom"/>
</dbReference>
<dbReference type="STRING" id="404380.Gbem_0383"/>
<name>B5EAV3_CITBB</name>
<keyword evidence="5" id="KW-1133">Transmembrane helix</keyword>
<accession>B5EAV3</accession>
<dbReference type="PROSITE" id="PS50111">
    <property type="entry name" value="CHEMOTAXIS_TRANSDUC_2"/>
    <property type="match status" value="1"/>
</dbReference>
<feature type="domain" description="Methyl-accepting transducer" evidence="6">
    <location>
        <begin position="310"/>
        <end position="546"/>
    </location>
</feature>
<dbReference type="GO" id="GO:0007165">
    <property type="term" value="P:signal transduction"/>
    <property type="evidence" value="ECO:0007669"/>
    <property type="project" value="UniProtKB-KW"/>
</dbReference>
<dbReference type="FunFam" id="1.10.287.950:FF:000001">
    <property type="entry name" value="Methyl-accepting chemotaxis sensory transducer"/>
    <property type="match status" value="1"/>
</dbReference>
<evidence type="ECO:0000256" key="2">
    <source>
        <dbReference type="ARBA" id="ARBA00023224"/>
    </source>
</evidence>
<proteinExistence type="inferred from homology"/>
<reference evidence="8 9" key="2">
    <citation type="journal article" date="2010" name="BMC Genomics">
        <title>The genome of Geobacter bemidjiensis, exemplar for the subsurface clade of Geobacter species that predominate in Fe(III)-reducing subsurface environments.</title>
        <authorList>
            <person name="Aklujkar M."/>
            <person name="Young N.D."/>
            <person name="Holmes D."/>
            <person name="Chavan M."/>
            <person name="Risso C."/>
            <person name="Kiss H.E."/>
            <person name="Han C.S."/>
            <person name="Land M.L."/>
            <person name="Lovley D.R."/>
        </authorList>
    </citation>
    <scope>NUCLEOTIDE SEQUENCE [LARGE SCALE GENOMIC DNA]</scope>
    <source>
        <strain evidence="9">ATCC BAA-1014 / DSM 16622 / JCM 12645 / Bem</strain>
    </source>
</reference>
<dbReference type="InterPro" id="IPR004089">
    <property type="entry name" value="MCPsignal_dom"/>
</dbReference>
<dbReference type="GO" id="GO:0006935">
    <property type="term" value="P:chemotaxis"/>
    <property type="evidence" value="ECO:0007669"/>
    <property type="project" value="UniProtKB-ARBA"/>
</dbReference>
<dbReference type="Pfam" id="PF13682">
    <property type="entry name" value="CZB"/>
    <property type="match status" value="1"/>
</dbReference>
<dbReference type="Pfam" id="PF00015">
    <property type="entry name" value="MCPsignal"/>
    <property type="match status" value="1"/>
</dbReference>
<feature type="domain" description="HAMP" evidence="7">
    <location>
        <begin position="253"/>
        <end position="305"/>
    </location>
</feature>
<dbReference type="SUPFAM" id="SSF58104">
    <property type="entry name" value="Methyl-accepting chemotaxis protein (MCP) signaling domain"/>
    <property type="match status" value="1"/>
</dbReference>
<evidence type="ECO:0000259" key="7">
    <source>
        <dbReference type="PROSITE" id="PS50885"/>
    </source>
</evidence>